<dbReference type="EMBL" id="CAEZZK010000227">
    <property type="protein sequence ID" value="CAB4766622.1"/>
    <property type="molecule type" value="Genomic_DNA"/>
</dbReference>
<gene>
    <name evidence="1" type="ORF">UFOPK2855_01059</name>
</gene>
<dbReference type="AlphaFoldDB" id="A0A6J6V385"/>
<reference evidence="1" key="1">
    <citation type="submission" date="2020-05" db="EMBL/GenBank/DDBJ databases">
        <authorList>
            <person name="Chiriac C."/>
            <person name="Salcher M."/>
            <person name="Ghai R."/>
            <person name="Kavagutti S V."/>
        </authorList>
    </citation>
    <scope>NUCLEOTIDE SEQUENCE</scope>
</reference>
<proteinExistence type="predicted"/>
<protein>
    <submittedName>
        <fullName evidence="1">Unannotated protein</fullName>
    </submittedName>
</protein>
<name>A0A6J6V385_9ZZZZ</name>
<accession>A0A6J6V385</accession>
<sequence>MFVLTTDQSGRILVEHVVARSGSSENLVVLPNVEKYSSPTDLEEWMKNHSITQVSETKRFSLLTSTDLPKAEYVACSVKNAGSPKFPFEWVSVENLWQKNIDSSIASAMNQIIGQVEKTNSGSLEKLEQLFVNDFDLNKINPRVFFAKSETVEATEALISFLGAFSVGNGQQTARLCMHHSQSQVIQEMLMIHAVPISTGPLRQNNDSSVSYHMMRGALQITLHHGGAVGDIVHHVERRADQPSSQSSIRVPARVFRTIRTITDSAVFIEVQSGPFSDSDTEWSAIEDIR</sequence>
<organism evidence="1">
    <name type="scientific">freshwater metagenome</name>
    <dbReference type="NCBI Taxonomy" id="449393"/>
    <lineage>
        <taxon>unclassified sequences</taxon>
        <taxon>metagenomes</taxon>
        <taxon>ecological metagenomes</taxon>
    </lineage>
</organism>
<evidence type="ECO:0000313" key="1">
    <source>
        <dbReference type="EMBL" id="CAB4766622.1"/>
    </source>
</evidence>